<dbReference type="PANTHER" id="PTHR42085:SF1">
    <property type="entry name" value="F-BOX DOMAIN-CONTAINING PROTEIN"/>
    <property type="match status" value="1"/>
</dbReference>
<dbReference type="GeneID" id="54289673"/>
<dbReference type="PANTHER" id="PTHR42085">
    <property type="entry name" value="F-BOX DOMAIN-CONTAINING PROTEIN"/>
    <property type="match status" value="1"/>
</dbReference>
<evidence type="ECO:0000313" key="1">
    <source>
        <dbReference type="EMBL" id="KAF2011861.1"/>
    </source>
</evidence>
<accession>A0A6A5XGB0</accession>
<dbReference type="RefSeq" id="XP_033380200.1">
    <property type="nucleotide sequence ID" value="XM_033532276.1"/>
</dbReference>
<dbReference type="EMBL" id="ML978073">
    <property type="protein sequence ID" value="KAF2011861.1"/>
    <property type="molecule type" value="Genomic_DNA"/>
</dbReference>
<gene>
    <name evidence="1" type="ORF">BU24DRAFT_465454</name>
</gene>
<protein>
    <recommendedName>
        <fullName evidence="3">F-box domain-containing protein</fullName>
    </recommendedName>
</protein>
<reference evidence="1" key="1">
    <citation type="journal article" date="2020" name="Stud. Mycol.">
        <title>101 Dothideomycetes genomes: a test case for predicting lifestyles and emergence of pathogens.</title>
        <authorList>
            <person name="Haridas S."/>
            <person name="Albert R."/>
            <person name="Binder M."/>
            <person name="Bloem J."/>
            <person name="Labutti K."/>
            <person name="Salamov A."/>
            <person name="Andreopoulos B."/>
            <person name="Baker S."/>
            <person name="Barry K."/>
            <person name="Bills G."/>
            <person name="Bluhm B."/>
            <person name="Cannon C."/>
            <person name="Castanera R."/>
            <person name="Culley D."/>
            <person name="Daum C."/>
            <person name="Ezra D."/>
            <person name="Gonzalez J."/>
            <person name="Henrissat B."/>
            <person name="Kuo A."/>
            <person name="Liang C."/>
            <person name="Lipzen A."/>
            <person name="Lutzoni F."/>
            <person name="Magnuson J."/>
            <person name="Mondo S."/>
            <person name="Nolan M."/>
            <person name="Ohm R."/>
            <person name="Pangilinan J."/>
            <person name="Park H.-J."/>
            <person name="Ramirez L."/>
            <person name="Alfaro M."/>
            <person name="Sun H."/>
            <person name="Tritt A."/>
            <person name="Yoshinaga Y."/>
            <person name="Zwiers L.-H."/>
            <person name="Turgeon B."/>
            <person name="Goodwin S."/>
            <person name="Spatafora J."/>
            <person name="Crous P."/>
            <person name="Grigoriev I."/>
        </authorList>
    </citation>
    <scope>NUCLEOTIDE SEQUENCE</scope>
    <source>
        <strain evidence="1">CBS 175.79</strain>
    </source>
</reference>
<sequence>MSVDEATKAHDYPSARTTKSLFLVPGIPLTHCPRAQVDSGIFFVKSPSSLCPKSPIGTYLEAIEEKDFVFLDLIMTTSALAPPPTCRLLDLPRELRDLIYTYALYSPDGLFYQRYDDYKAILSPSLESAVEWNQLKYTCRALYHEVAGLELQMNDELTFVAGPSRHGKHIERMPAVQFLGFLDMCHAKWQDCVRQVHLRNLHSSMHALVMWEDSGSQDLHLIVYWCQLHPRARVFWELPILGDIGQNDPLLFISDGIMFKNAFRSSRDHGRLVKDLNLYLVWGTLQVYEALWRSDLKGMARHKRKLMEPIEAENFRVRPSDGPFKEADFRKTIEAEVLNRTVDGGRASPEVMQACVQLARSWYTFGI</sequence>
<name>A0A6A5XGB0_9PLEO</name>
<dbReference type="InterPro" id="IPR038883">
    <property type="entry name" value="AN11006-like"/>
</dbReference>
<evidence type="ECO:0008006" key="3">
    <source>
        <dbReference type="Google" id="ProtNLM"/>
    </source>
</evidence>
<keyword evidence="2" id="KW-1185">Reference proteome</keyword>
<dbReference type="Proteomes" id="UP000799778">
    <property type="component" value="Unassembled WGS sequence"/>
</dbReference>
<evidence type="ECO:0000313" key="2">
    <source>
        <dbReference type="Proteomes" id="UP000799778"/>
    </source>
</evidence>
<proteinExistence type="predicted"/>
<dbReference type="AlphaFoldDB" id="A0A6A5XGB0"/>
<organism evidence="1 2">
    <name type="scientific">Aaosphaeria arxii CBS 175.79</name>
    <dbReference type="NCBI Taxonomy" id="1450172"/>
    <lineage>
        <taxon>Eukaryota</taxon>
        <taxon>Fungi</taxon>
        <taxon>Dikarya</taxon>
        <taxon>Ascomycota</taxon>
        <taxon>Pezizomycotina</taxon>
        <taxon>Dothideomycetes</taxon>
        <taxon>Pleosporomycetidae</taxon>
        <taxon>Pleosporales</taxon>
        <taxon>Pleosporales incertae sedis</taxon>
        <taxon>Aaosphaeria</taxon>
    </lineage>
</organism>
<dbReference type="OrthoDB" id="4790878at2759"/>